<dbReference type="InterPro" id="IPR021145">
    <property type="entry name" value="Portal_protein_SPP1_Gp6-like"/>
</dbReference>
<sequence>MAVRSTIVYNMKNIKPEDAVQHLVEKHSPARQVLMGLHKRWDQENVEILSRQKPEGKANNRLPHDYRGYIISQVIGYLFGNPISYQYDDRREEIDDKKAIDINKELSDFITLNAMDDLDMENAKMSSITGYAGRLAYYNANNSEDDVKIRLINIPSWECLFVQWRGKITHSLRYMVEKDSNGEKITYAELYDETNVTYFRGNNDNHFVLDPEEVSGAHNFDSMPLILFKNNEEERGDFEKVECLIDAYDKMQSDTVNELETFANAYMFFKNMNIDKEFMEKLRQTGGIQGNGDSEAQFITKQINDTFIRNAKQDLKEDIHKFSHSVDMSDEKFSGGSQSGESRKWKLKSLEDKAGIKIRKMSKAFRYQFKVICSAWDIKKKLGANHLDFYWTFKRSVPIDLIYIADYMNKTKGAHSTKTMLEQIPYIDDVQFELDRMEKEATDLYNGRVHLSKTGAAYGESNEGIQLS</sequence>
<comment type="caution">
    <text evidence="1">The sequence shown here is derived from an EMBL/GenBank/DDBJ whole genome shotgun (WGS) entry which is preliminary data.</text>
</comment>
<dbReference type="AlphaFoldDB" id="A0A4Y7WEG0"/>
<organism evidence="1 2">
    <name type="scientific">Shouchella lehensis</name>
    <dbReference type="NCBI Taxonomy" id="300825"/>
    <lineage>
        <taxon>Bacteria</taxon>
        <taxon>Bacillati</taxon>
        <taxon>Bacillota</taxon>
        <taxon>Bacilli</taxon>
        <taxon>Bacillales</taxon>
        <taxon>Bacillaceae</taxon>
        <taxon>Shouchella</taxon>
    </lineage>
</organism>
<proteinExistence type="predicted"/>
<evidence type="ECO:0000313" key="1">
    <source>
        <dbReference type="EMBL" id="TES45665.1"/>
    </source>
</evidence>
<evidence type="ECO:0000313" key="2">
    <source>
        <dbReference type="Proteomes" id="UP000298210"/>
    </source>
</evidence>
<gene>
    <name evidence="1" type="ORF">E2L03_19985</name>
</gene>
<dbReference type="EMBL" id="SNUX01000005">
    <property type="protein sequence ID" value="TES45665.1"/>
    <property type="molecule type" value="Genomic_DNA"/>
</dbReference>
<dbReference type="RefSeq" id="WP_134260300.1">
    <property type="nucleotide sequence ID" value="NZ_LDIM01000012.1"/>
</dbReference>
<reference evidence="1 2" key="1">
    <citation type="submission" date="2019-03" db="EMBL/GenBank/DDBJ databases">
        <authorList>
            <person name="Liu G."/>
        </authorList>
    </citation>
    <scope>NUCLEOTIDE SEQUENCE [LARGE SCALE GENOMIC DNA]</scope>
    <source>
        <strain evidence="1 2">DSM 19099</strain>
    </source>
</reference>
<protein>
    <submittedName>
        <fullName evidence="1">Phage portal protein</fullName>
    </submittedName>
</protein>
<name>A0A4Y7WEG0_9BACI</name>
<dbReference type="Pfam" id="PF05133">
    <property type="entry name" value="SPP1_portal"/>
    <property type="match status" value="1"/>
</dbReference>
<dbReference type="Proteomes" id="UP000298210">
    <property type="component" value="Unassembled WGS sequence"/>
</dbReference>
<accession>A0A4Y7WEG0</accession>
<dbReference type="InterPro" id="IPR006428">
    <property type="entry name" value="Portal_SPP1-type"/>
</dbReference>
<dbReference type="NCBIfam" id="TIGR01538">
    <property type="entry name" value="portal_SPP1"/>
    <property type="match status" value="1"/>
</dbReference>